<feature type="domain" description="KY-like immunoglobulin-like" evidence="2">
    <location>
        <begin position="237"/>
        <end position="362"/>
    </location>
</feature>
<dbReference type="PANTHER" id="PTHR46333">
    <property type="entry name" value="CYTOKINESIS PROTEIN 3"/>
    <property type="match status" value="1"/>
</dbReference>
<evidence type="ECO:0000259" key="2">
    <source>
        <dbReference type="Pfam" id="PF23265"/>
    </source>
</evidence>
<proteinExistence type="predicted"/>
<dbReference type="PANTHER" id="PTHR46333:SF2">
    <property type="entry name" value="CYTOKINESIS PROTEIN 3"/>
    <property type="match status" value="1"/>
</dbReference>
<dbReference type="EMBL" id="CAJNOJ010000005">
    <property type="protein sequence ID" value="CAF0752512.1"/>
    <property type="molecule type" value="Genomic_DNA"/>
</dbReference>
<dbReference type="SUPFAM" id="SSF54001">
    <property type="entry name" value="Cysteine proteinases"/>
    <property type="match status" value="1"/>
</dbReference>
<accession>A0A813W2U1</accession>
<dbReference type="Proteomes" id="UP000663852">
    <property type="component" value="Unassembled WGS sequence"/>
</dbReference>
<dbReference type="OrthoDB" id="6129702at2759"/>
<gene>
    <name evidence="3" type="ORF">EDS130_LOCUS2366</name>
    <name evidence="4" type="ORF">XAT740_LOCUS5668</name>
</gene>
<evidence type="ECO:0008006" key="6">
    <source>
        <dbReference type="Google" id="ProtNLM"/>
    </source>
</evidence>
<evidence type="ECO:0000313" key="3">
    <source>
        <dbReference type="EMBL" id="CAF0752512.1"/>
    </source>
</evidence>
<keyword evidence="5" id="KW-1185">Reference proteome</keyword>
<dbReference type="Gene3D" id="3.10.620.30">
    <property type="match status" value="1"/>
</dbReference>
<evidence type="ECO:0000313" key="4">
    <source>
        <dbReference type="EMBL" id="CAF0854737.1"/>
    </source>
</evidence>
<protein>
    <recommendedName>
        <fullName evidence="6">Transglutaminase-like domain-containing protein</fullName>
    </recommendedName>
</protein>
<reference evidence="4" key="1">
    <citation type="submission" date="2021-02" db="EMBL/GenBank/DDBJ databases">
        <authorList>
            <person name="Nowell W R."/>
        </authorList>
    </citation>
    <scope>NUCLEOTIDE SEQUENCE</scope>
</reference>
<dbReference type="Proteomes" id="UP000663828">
    <property type="component" value="Unassembled WGS sequence"/>
</dbReference>
<evidence type="ECO:0000259" key="1">
    <source>
        <dbReference type="Pfam" id="PF01841"/>
    </source>
</evidence>
<dbReference type="InterPro" id="IPR038765">
    <property type="entry name" value="Papain-like_cys_pep_sf"/>
</dbReference>
<dbReference type="InterPro" id="IPR056564">
    <property type="entry name" value="Ig-like_KY"/>
</dbReference>
<dbReference type="Pfam" id="PF01841">
    <property type="entry name" value="Transglut_core"/>
    <property type="match status" value="1"/>
</dbReference>
<name>A0A813W2U1_ADIRI</name>
<dbReference type="Pfam" id="PF23265">
    <property type="entry name" value="Ig-like_KY"/>
    <property type="match status" value="1"/>
</dbReference>
<organism evidence="4 5">
    <name type="scientific">Adineta ricciae</name>
    <name type="common">Rotifer</name>
    <dbReference type="NCBI Taxonomy" id="249248"/>
    <lineage>
        <taxon>Eukaryota</taxon>
        <taxon>Metazoa</taxon>
        <taxon>Spiralia</taxon>
        <taxon>Gnathifera</taxon>
        <taxon>Rotifera</taxon>
        <taxon>Eurotatoria</taxon>
        <taxon>Bdelloidea</taxon>
        <taxon>Adinetida</taxon>
        <taxon>Adinetidae</taxon>
        <taxon>Adineta</taxon>
    </lineage>
</organism>
<evidence type="ECO:0000313" key="5">
    <source>
        <dbReference type="Proteomes" id="UP000663828"/>
    </source>
</evidence>
<comment type="caution">
    <text evidence="4">The sequence shown here is derived from an EMBL/GenBank/DDBJ whole genome shotgun (WGS) entry which is preliminary data.</text>
</comment>
<dbReference type="GO" id="GO:0005737">
    <property type="term" value="C:cytoplasm"/>
    <property type="evidence" value="ECO:0007669"/>
    <property type="project" value="TreeGrafter"/>
</dbReference>
<dbReference type="AlphaFoldDB" id="A0A813W2U1"/>
<feature type="domain" description="Transglutaminase-like" evidence="1">
    <location>
        <begin position="82"/>
        <end position="176"/>
    </location>
</feature>
<dbReference type="EMBL" id="CAJNOR010000248">
    <property type="protein sequence ID" value="CAF0854737.1"/>
    <property type="molecule type" value="Genomic_DNA"/>
</dbReference>
<dbReference type="InterPro" id="IPR002931">
    <property type="entry name" value="Transglutaminase-like"/>
</dbReference>
<sequence>MGCKPSKVSLSKSDCYCRSSPYSRTNSSIDLSPADVQAFSPRVCQQRQSAVDNMRYREVINRWRPSSLRELVDCVEKLVPPNNQIECAWIIFYWISQNISYDTTAYFQNRIVSQTAEKVFQNKRAVCEGYSVIYADLCEKIGIKCRKITGYTKGFGFDARQTTFRESDHAWNIITLNNGHSYLIESTWGSGHLIHGTNRFKAKLAPHYFMCPPEHLIYSHLPERDSDQLLEYPLTMNQFLALPHVYSTFFTSNLQLISPLFSNTIDLVRKQSYGEVIIRTSNRNIELNGALKDETHVKVDGGEFLFADKNDPTLWKCQFAPPKPGKYEIEIYANTTSDQSQAYSIVVKFVFDVARLPRPAISFPYTWPTFSQYNLEIIKPKNTHFIDRSSSFDNDYGEILIRSPKNVDISASMKNSLTETTVHSAVLTNYNYKINLWHCLFAPPAITTPFDIIIFAKYANEDKFNCVAKLKLFSVTKSSRKQSVMVPKVYHAFTKHKAQLIEPLNGTLRKDSTVRFRCRIPSAQQLNITVDNSWTSENGITPDAKGVFDTTIRVRQQHVGIWVKMNARTNSYEGLLQYIVK</sequence>
<dbReference type="InterPro" id="IPR052557">
    <property type="entry name" value="CAP/Cytokinesis_protein"/>
</dbReference>